<feature type="transmembrane region" description="Helical" evidence="8">
    <location>
        <begin position="466"/>
        <end position="490"/>
    </location>
</feature>
<sequence>MTLPQLFTALVPILSVFILLVLLRLPAKQAMPFSLLVTSLSAYFIWQVPLAHITAATLEGLVIALTIVWIVFGAIFLLKVLQQTGAIHTIKHGFAGISPDKRVQLIIIAWLFGSFLEGAAGFGTPAAIAAPLLVALGFTPLSAVVLALVADSSAVSFGAVGTPAIVGIGQGAANINYAEVKHIALTAIGIDIIAAALLPLIMVVLYCRFFSDSPSWRAGFVMAPFAVFSALAFTLPAYSVAWLLGPEFPSVLGAMAGLAIVCPLARKGFLLPKPEASTAPQAEESHVPSLSLLRAWLPYVLVATLLVLTRIPALPFKAMLQSVNFEWEQILGSAISVNVMPLYLPGSVFVVTALIALWLQNGKPAQLRVALSNSISMLFPSLIALSAAVPMVRIFLHSDVNNAALPAMPMALAETVAIHLSDLWLFIAPLVGALGAFIAGSATFSNLMFASFQQALAAEAGLEMQLVLALQMLGANGGNMIAVVNVVAAASVVGLHGKEGDIIRYTLVPMLYYCLAASLIAWLLFV</sequence>
<feature type="transmembrane region" description="Helical" evidence="8">
    <location>
        <begin position="183"/>
        <end position="207"/>
    </location>
</feature>
<feature type="transmembrane region" description="Helical" evidence="8">
    <location>
        <begin position="219"/>
        <end position="242"/>
    </location>
</feature>
<keyword evidence="5 8" id="KW-0812">Transmembrane</keyword>
<dbReference type="GO" id="GO:0005886">
    <property type="term" value="C:plasma membrane"/>
    <property type="evidence" value="ECO:0007669"/>
    <property type="project" value="UniProtKB-SubCell"/>
</dbReference>
<feature type="transmembrane region" description="Helical" evidence="8">
    <location>
        <begin position="157"/>
        <end position="177"/>
    </location>
</feature>
<dbReference type="PANTHER" id="PTHR30003">
    <property type="entry name" value="L-LACTATE PERMEASE"/>
    <property type="match status" value="1"/>
</dbReference>
<evidence type="ECO:0000256" key="8">
    <source>
        <dbReference type="RuleBase" id="RU365092"/>
    </source>
</evidence>
<protein>
    <recommendedName>
        <fullName evidence="8">L-lactate permease</fullName>
    </recommendedName>
</protein>
<evidence type="ECO:0000256" key="6">
    <source>
        <dbReference type="ARBA" id="ARBA00022989"/>
    </source>
</evidence>
<name>A0A0F4QEW4_9GAMM</name>
<dbReference type="NCBIfam" id="TIGR00795">
    <property type="entry name" value="lctP"/>
    <property type="match status" value="1"/>
</dbReference>
<keyword evidence="7 8" id="KW-0472">Membrane</keyword>
<feature type="transmembrane region" description="Helical" evidence="8">
    <location>
        <begin position="423"/>
        <end position="445"/>
    </location>
</feature>
<gene>
    <name evidence="9" type="ORF">TW77_19760</name>
</gene>
<keyword evidence="3 8" id="KW-0813">Transport</keyword>
<feature type="transmembrane region" description="Helical" evidence="8">
    <location>
        <begin position="61"/>
        <end position="81"/>
    </location>
</feature>
<evidence type="ECO:0000256" key="4">
    <source>
        <dbReference type="ARBA" id="ARBA00022475"/>
    </source>
</evidence>
<feature type="transmembrane region" description="Helical" evidence="8">
    <location>
        <begin position="102"/>
        <end position="122"/>
    </location>
</feature>
<dbReference type="EMBL" id="JXYA01000053">
    <property type="protein sequence ID" value="KJZ06258.1"/>
    <property type="molecule type" value="Genomic_DNA"/>
</dbReference>
<feature type="transmembrane region" description="Helical" evidence="8">
    <location>
        <begin position="35"/>
        <end position="55"/>
    </location>
</feature>
<evidence type="ECO:0000313" key="10">
    <source>
        <dbReference type="Proteomes" id="UP000033452"/>
    </source>
</evidence>
<keyword evidence="8" id="KW-0997">Cell inner membrane</keyword>
<evidence type="ECO:0000313" key="9">
    <source>
        <dbReference type="EMBL" id="KJZ06258.1"/>
    </source>
</evidence>
<dbReference type="Proteomes" id="UP000033452">
    <property type="component" value="Unassembled WGS sequence"/>
</dbReference>
<reference evidence="9 10" key="1">
    <citation type="journal article" date="2015" name="BMC Genomics">
        <title>Genome mining reveals unlocked bioactive potential of marine Gram-negative bacteria.</title>
        <authorList>
            <person name="Machado H."/>
            <person name="Sonnenschein E.C."/>
            <person name="Melchiorsen J."/>
            <person name="Gram L."/>
        </authorList>
    </citation>
    <scope>NUCLEOTIDE SEQUENCE [LARGE SCALE GENOMIC DNA]</scope>
    <source>
        <strain evidence="9 10">S2471</strain>
    </source>
</reference>
<feature type="transmembrane region" description="Helical" evidence="8">
    <location>
        <begin position="128"/>
        <end position="150"/>
    </location>
</feature>
<dbReference type="Pfam" id="PF02652">
    <property type="entry name" value="Lactate_perm"/>
    <property type="match status" value="1"/>
</dbReference>
<evidence type="ECO:0000256" key="7">
    <source>
        <dbReference type="ARBA" id="ARBA00023136"/>
    </source>
</evidence>
<dbReference type="GO" id="GO:0015295">
    <property type="term" value="F:solute:proton symporter activity"/>
    <property type="evidence" value="ECO:0007669"/>
    <property type="project" value="TreeGrafter"/>
</dbReference>
<dbReference type="PANTHER" id="PTHR30003:SF0">
    <property type="entry name" value="GLYCOLATE PERMEASE GLCA-RELATED"/>
    <property type="match status" value="1"/>
</dbReference>
<dbReference type="PATRIC" id="fig|43658.5.peg.4177"/>
<feature type="transmembrane region" description="Helical" evidence="8">
    <location>
        <begin position="502"/>
        <end position="525"/>
    </location>
</feature>
<feature type="transmembrane region" description="Helical" evidence="8">
    <location>
        <begin position="340"/>
        <end position="359"/>
    </location>
</feature>
<organism evidence="9 10">
    <name type="scientific">Pseudoalteromonas rubra</name>
    <dbReference type="NCBI Taxonomy" id="43658"/>
    <lineage>
        <taxon>Bacteria</taxon>
        <taxon>Pseudomonadati</taxon>
        <taxon>Pseudomonadota</taxon>
        <taxon>Gammaproteobacteria</taxon>
        <taxon>Alteromonadales</taxon>
        <taxon>Pseudoalteromonadaceae</taxon>
        <taxon>Pseudoalteromonas</taxon>
    </lineage>
</organism>
<feature type="transmembrane region" description="Helical" evidence="8">
    <location>
        <begin position="296"/>
        <end position="320"/>
    </location>
</feature>
<feature type="transmembrane region" description="Helical" evidence="8">
    <location>
        <begin position="371"/>
        <end position="396"/>
    </location>
</feature>
<keyword evidence="10" id="KW-1185">Reference proteome</keyword>
<evidence type="ECO:0000256" key="3">
    <source>
        <dbReference type="ARBA" id="ARBA00022448"/>
    </source>
</evidence>
<evidence type="ECO:0000256" key="1">
    <source>
        <dbReference type="ARBA" id="ARBA00004651"/>
    </source>
</evidence>
<dbReference type="AlphaFoldDB" id="A0A0F4QEW4"/>
<comment type="caution">
    <text evidence="9">The sequence shown here is derived from an EMBL/GenBank/DDBJ whole genome shotgun (WGS) entry which is preliminary data.</text>
</comment>
<comment type="subcellular location">
    <subcellularLocation>
        <location evidence="8">Cell inner membrane</location>
        <topology evidence="8">Multi-pass membrane protein</topology>
    </subcellularLocation>
    <subcellularLocation>
        <location evidence="1">Cell membrane</location>
        <topology evidence="1">Multi-pass membrane protein</topology>
    </subcellularLocation>
</comment>
<evidence type="ECO:0000256" key="2">
    <source>
        <dbReference type="ARBA" id="ARBA00010100"/>
    </source>
</evidence>
<comment type="similarity">
    <text evidence="2 8">Belongs to the lactate permease family.</text>
</comment>
<keyword evidence="6 8" id="KW-1133">Transmembrane helix</keyword>
<dbReference type="OrthoDB" id="9761056at2"/>
<dbReference type="GO" id="GO:0015129">
    <property type="term" value="F:lactate transmembrane transporter activity"/>
    <property type="evidence" value="ECO:0007669"/>
    <property type="project" value="UniProtKB-UniRule"/>
</dbReference>
<evidence type="ECO:0000256" key="5">
    <source>
        <dbReference type="ARBA" id="ARBA00022692"/>
    </source>
</evidence>
<proteinExistence type="inferred from homology"/>
<feature type="transmembrane region" description="Helical" evidence="8">
    <location>
        <begin position="6"/>
        <end position="23"/>
    </location>
</feature>
<comment type="function">
    <text evidence="8">Uptake of L-lactate across the membrane. Can also transport D-lactate and glycolate.</text>
</comment>
<accession>A0A0F4QEW4</accession>
<dbReference type="InterPro" id="IPR003804">
    <property type="entry name" value="Lactate_perm"/>
</dbReference>
<dbReference type="RefSeq" id="WP_046006697.1">
    <property type="nucleotide sequence ID" value="NZ_JXYA01000053.1"/>
</dbReference>
<keyword evidence="4" id="KW-1003">Cell membrane</keyword>